<reference evidence="1" key="1">
    <citation type="submission" date="2020-11" db="EMBL/GenBank/DDBJ databases">
        <title>Nocardioides sp. nov., isolated from Soil of Cynanchum wilfordii Hemsley rhizosphere.</title>
        <authorList>
            <person name="Lee J.-S."/>
            <person name="Suh M.K."/>
            <person name="Kim J.-S."/>
        </authorList>
    </citation>
    <scope>NUCLEOTIDE SEQUENCE</scope>
    <source>
        <strain evidence="1">KCTC 19275</strain>
    </source>
</reference>
<gene>
    <name evidence="1" type="ORF">ISU07_18065</name>
</gene>
<evidence type="ECO:0008006" key="3">
    <source>
        <dbReference type="Google" id="ProtNLM"/>
    </source>
</evidence>
<name>A0A930YFM0_9ACTN</name>
<dbReference type="RefSeq" id="WP_194708219.1">
    <property type="nucleotide sequence ID" value="NZ_JADKPN010000012.1"/>
</dbReference>
<dbReference type="Proteomes" id="UP000640489">
    <property type="component" value="Unassembled WGS sequence"/>
</dbReference>
<keyword evidence="2" id="KW-1185">Reference proteome</keyword>
<dbReference type="SUPFAM" id="SSF159245">
    <property type="entry name" value="AttH-like"/>
    <property type="match status" value="1"/>
</dbReference>
<sequence length="276" mass="30300">MDDLAARGAPLEYWFFRTDSGDLSFLVDLIVRRGEHRAETRVASRVGDVAGVERAFSDTWSADAQGIRAGESHLGASTTRGWVGEIAWSLDVDLGPDRIRPLPPALSWLRPFDMQLVSRPTARFTGSISIGGRTWTLESRPGMVSHYWGRALPRRWTWVSVTGEATEPRLESTVLSSRIWGTPLAVTCGYFWRSGEPPAGRPVLAVMPLNGLVRSTPGAPGAARVRAWRPRRFAADVDCQAADESFADLGEGIRQSLAADVVADGRRLRGALEFRD</sequence>
<evidence type="ECO:0000313" key="2">
    <source>
        <dbReference type="Proteomes" id="UP000640489"/>
    </source>
</evidence>
<dbReference type="EMBL" id="JADKPN010000012">
    <property type="protein sequence ID" value="MBF4765042.1"/>
    <property type="molecule type" value="Genomic_DNA"/>
</dbReference>
<dbReference type="AlphaFoldDB" id="A0A930YFM0"/>
<protein>
    <recommendedName>
        <fullName evidence="3">AttH domain-containing protein</fullName>
    </recommendedName>
</protein>
<organism evidence="1 2">
    <name type="scientific">Nocardioides islandensis</name>
    <dbReference type="NCBI Taxonomy" id="433663"/>
    <lineage>
        <taxon>Bacteria</taxon>
        <taxon>Bacillati</taxon>
        <taxon>Actinomycetota</taxon>
        <taxon>Actinomycetes</taxon>
        <taxon>Propionibacteriales</taxon>
        <taxon>Nocardioidaceae</taxon>
        <taxon>Nocardioides</taxon>
    </lineage>
</organism>
<proteinExistence type="predicted"/>
<evidence type="ECO:0000313" key="1">
    <source>
        <dbReference type="EMBL" id="MBF4765042.1"/>
    </source>
</evidence>
<comment type="caution">
    <text evidence="1">The sequence shown here is derived from an EMBL/GenBank/DDBJ whole genome shotgun (WGS) entry which is preliminary data.</text>
</comment>
<accession>A0A930YFM0</accession>